<comment type="cofactor">
    <cofactor evidence="3">
        <name>heme</name>
        <dbReference type="ChEBI" id="CHEBI:30413"/>
    </cofactor>
</comment>
<sequence length="653" mass="73494">MKARLSSEMLSPLWAQLERALSLIRHRPVWSSLALAVLIPLTLALAVAALMFGTAFYRYLKLDVLRIDPYSHFPTPGKTDRWRFVTGNLGFIRRHPPSEGHLEFARRLKTKVYTYRGIFYSPLVFIADPRAMLHIFSAANSYNFEKPYITRLVLRNFLGEGVLVVEGDIHKRQRKIIQPAFSVGAIRELNPIFMRYSRDLADKIGDMIDRSAAATPGKKGEGADGINSPFVAQPPKSLEVSRPGAPVLDVSWWTTRAALDIIGDAGFGYHFDSLKIDVDPSVVEERAGDVLGNAFNTLFKLTLSVNLTRFLQLYLSRYRLLRWIERIPNERKRMTQDAYAKLEDVSMQIVERKKRQIRGEMAAELAARGTATSGLTKADFDEKAADGVGVAPGMDLLHLMMRANMAADVNTKEKLDDKELIGQITTLLIAGHETTSNQTAWTLWLLAGKPELQQKLRDEIHEHFGRDMDHEIGYDELMGMDYLDAVCKESFRVKSAVPSTVRVSKADCDIPLSRPYPTRDGKATLTSIHIPKGRDIFIPIQAINVDTDIWGPDAADFVPERWINLRDEAKHNGLPMHLMTFISGPRGCIGNRFALAEFKAMLCHLVGRFHFDQVDGWQVEAKQTAVIRSRVVGQEDYGPQMPLRVSRIAPPTS</sequence>
<dbReference type="HOGENOM" id="CLU_001570_5_11_1"/>
<dbReference type="PRINTS" id="PR00463">
    <property type="entry name" value="EP450I"/>
</dbReference>
<evidence type="ECO:0000256" key="3">
    <source>
        <dbReference type="PIRSR" id="PIRSR602401-1"/>
    </source>
</evidence>
<dbReference type="Gene3D" id="1.10.630.10">
    <property type="entry name" value="Cytochrome P450"/>
    <property type="match status" value="1"/>
</dbReference>
<keyword evidence="3" id="KW-0408">Iron</keyword>
<evidence type="ECO:0000313" key="5">
    <source>
        <dbReference type="Proteomes" id="UP000053758"/>
    </source>
</evidence>
<dbReference type="InterPro" id="IPR050121">
    <property type="entry name" value="Cytochrome_P450_monoxygenase"/>
</dbReference>
<dbReference type="SUPFAM" id="SSF48264">
    <property type="entry name" value="Cytochrome P450"/>
    <property type="match status" value="1"/>
</dbReference>
<keyword evidence="2" id="KW-0560">Oxidoreductase</keyword>
<keyword evidence="3" id="KW-0349">Heme</keyword>
<feature type="binding site" description="axial binding residue" evidence="3">
    <location>
        <position position="588"/>
    </location>
    <ligand>
        <name>heme</name>
        <dbReference type="ChEBI" id="CHEBI:30413"/>
    </ligand>
    <ligandPart>
        <name>Fe</name>
        <dbReference type="ChEBI" id="CHEBI:18248"/>
    </ligandPart>
</feature>
<gene>
    <name evidence="4" type="ORF">PAN0_027c6175</name>
</gene>
<dbReference type="GO" id="GO:0016705">
    <property type="term" value="F:oxidoreductase activity, acting on paired donors, with incorporation or reduction of molecular oxygen"/>
    <property type="evidence" value="ECO:0007669"/>
    <property type="project" value="InterPro"/>
</dbReference>
<proteinExistence type="inferred from homology"/>
<dbReference type="InterPro" id="IPR002401">
    <property type="entry name" value="Cyt_P450_E_grp-I"/>
</dbReference>
<organism evidence="4 5">
    <name type="scientific">Pseudozyma antarctica</name>
    <name type="common">Yeast</name>
    <name type="synonym">Candida antarctica</name>
    <dbReference type="NCBI Taxonomy" id="84753"/>
    <lineage>
        <taxon>Eukaryota</taxon>
        <taxon>Fungi</taxon>
        <taxon>Dikarya</taxon>
        <taxon>Basidiomycota</taxon>
        <taxon>Ustilaginomycotina</taxon>
        <taxon>Ustilaginomycetes</taxon>
        <taxon>Ustilaginales</taxon>
        <taxon>Ustilaginaceae</taxon>
        <taxon>Moesziomyces</taxon>
    </lineage>
</organism>
<dbReference type="AlphaFoldDB" id="A0A081CMP9"/>
<keyword evidence="5" id="KW-1185">Reference proteome</keyword>
<dbReference type="Pfam" id="PF00067">
    <property type="entry name" value="p450"/>
    <property type="match status" value="1"/>
</dbReference>
<dbReference type="PANTHER" id="PTHR24305">
    <property type="entry name" value="CYTOCHROME P450"/>
    <property type="match status" value="1"/>
</dbReference>
<protein>
    <submittedName>
        <fullName evidence="4">Cytochrome P450</fullName>
    </submittedName>
</protein>
<dbReference type="OrthoDB" id="1470350at2759"/>
<dbReference type="Proteomes" id="UP000053758">
    <property type="component" value="Unassembled WGS sequence"/>
</dbReference>
<reference evidence="5" key="1">
    <citation type="journal article" date="2014" name="Genome Announc.">
        <title>Draft Genome Sequence of the Yeast Pseudozyma antarctica Type Strain JCM10317, a Producer of the Glycolipid Biosurfactants, Mannosylerythritol Lipids.</title>
        <authorList>
            <person name="Saika A."/>
            <person name="Koike H."/>
            <person name="Hori T."/>
            <person name="Fukuoka T."/>
            <person name="Sato S."/>
            <person name="Habe H."/>
            <person name="Kitamoto D."/>
            <person name="Morita T."/>
        </authorList>
    </citation>
    <scope>NUCLEOTIDE SEQUENCE [LARGE SCALE GENOMIC DNA]</scope>
    <source>
        <strain evidence="5">JCM 10317</strain>
    </source>
</reference>
<accession>A0A081CMP9</accession>
<evidence type="ECO:0000256" key="1">
    <source>
        <dbReference type="ARBA" id="ARBA00010617"/>
    </source>
</evidence>
<dbReference type="InterPro" id="IPR036396">
    <property type="entry name" value="Cyt_P450_sf"/>
</dbReference>
<dbReference type="InterPro" id="IPR001128">
    <property type="entry name" value="Cyt_P450"/>
</dbReference>
<dbReference type="GO" id="GO:0005506">
    <property type="term" value="F:iron ion binding"/>
    <property type="evidence" value="ECO:0007669"/>
    <property type="project" value="InterPro"/>
</dbReference>
<evidence type="ECO:0000313" key="4">
    <source>
        <dbReference type="EMBL" id="GAK67945.1"/>
    </source>
</evidence>
<dbReference type="PANTHER" id="PTHR24305:SF166">
    <property type="entry name" value="CYTOCHROME P450 12A4, MITOCHONDRIAL-RELATED"/>
    <property type="match status" value="1"/>
</dbReference>
<comment type="similarity">
    <text evidence="1">Belongs to the cytochrome P450 family.</text>
</comment>
<dbReference type="GO" id="GO:0020037">
    <property type="term" value="F:heme binding"/>
    <property type="evidence" value="ECO:0007669"/>
    <property type="project" value="InterPro"/>
</dbReference>
<dbReference type="EMBL" id="DF830094">
    <property type="protein sequence ID" value="GAK67945.1"/>
    <property type="molecule type" value="Genomic_DNA"/>
</dbReference>
<keyword evidence="3" id="KW-0479">Metal-binding</keyword>
<dbReference type="GO" id="GO:0004497">
    <property type="term" value="F:monooxygenase activity"/>
    <property type="evidence" value="ECO:0007669"/>
    <property type="project" value="InterPro"/>
</dbReference>
<dbReference type="RefSeq" id="XP_014653864.1">
    <property type="nucleotide sequence ID" value="XM_014798378.1"/>
</dbReference>
<name>A0A081CMP9_PSEA2</name>
<evidence type="ECO:0000256" key="2">
    <source>
        <dbReference type="ARBA" id="ARBA00023002"/>
    </source>
</evidence>
<dbReference type="CDD" id="cd11069">
    <property type="entry name" value="CYP_FUM15-like"/>
    <property type="match status" value="1"/>
</dbReference>
<dbReference type="GeneID" id="26306984"/>
<dbReference type="PRINTS" id="PR00385">
    <property type="entry name" value="P450"/>
</dbReference>